<dbReference type="InterPro" id="IPR022471">
    <property type="entry name" value="Cys_desulphurase_CdsA"/>
</dbReference>
<dbReference type="EC" id="2.8.1.7" evidence="3"/>
<sequence length="403" mass="43855">MIDVNAIREQFPALKQNVNQQPLVYLDSAATTQKPDCVIDTISHYYRAQNANVHRGSHSLTAHATSQFESARSTVAKFIGAQTDKEIIWTRGATESLNLIAQTYARNTLKPNDEILVGEMEHHANIVPWQIVAEQTGAKVVKVPMTLDCQWDMAAFDSLLSAHTKIVALAHITNVTGTRLPIEGVIAKARHVGAKVIIDGAQGIVHEQVDVKTLGADFYVFSGHKLYAPAGIGVLYGKLELLETMPPWHGGGKMVEHVSFSGTTYSALPGKFEAGTPNVAGAIALARAIDWYNALSIQEVEKHVQNITQQAYQRLTKIEGVKVLGYQPKASVISFVVEGVHHQDVATLLDQQGVAIRAGHHCAHPLMDALGIKGTLRASFAVYNNLEDVNRLIVGVEKAVDML</sequence>
<evidence type="ECO:0000256" key="1">
    <source>
        <dbReference type="ARBA" id="ARBA00001933"/>
    </source>
</evidence>
<keyword evidence="5" id="KW-0663">Pyridoxal phosphate</keyword>
<evidence type="ECO:0000256" key="6">
    <source>
        <dbReference type="ARBA" id="ARBA00050776"/>
    </source>
</evidence>
<dbReference type="InterPro" id="IPR015421">
    <property type="entry name" value="PyrdxlP-dep_Trfase_major"/>
</dbReference>
<name>A0ABQ6EVU8_9VIBR</name>
<comment type="cofactor">
    <cofactor evidence="1">
        <name>pyridoxal 5'-phosphate</name>
        <dbReference type="ChEBI" id="CHEBI:597326"/>
    </cofactor>
</comment>
<accession>A0ABQ6EVU8</accession>
<evidence type="ECO:0000256" key="4">
    <source>
        <dbReference type="ARBA" id="ARBA00022679"/>
    </source>
</evidence>
<keyword evidence="4" id="KW-0808">Transferase</keyword>
<dbReference type="InterPro" id="IPR010970">
    <property type="entry name" value="Cys_dSase_SufS"/>
</dbReference>
<dbReference type="Pfam" id="PF00266">
    <property type="entry name" value="Aminotran_5"/>
    <property type="match status" value="1"/>
</dbReference>
<proteinExistence type="inferred from homology"/>
<comment type="caution">
    <text evidence="8">The sequence shown here is derived from an EMBL/GenBank/DDBJ whole genome shotgun (WGS) entry which is preliminary data.</text>
</comment>
<dbReference type="NCBIfam" id="TIGR01979">
    <property type="entry name" value="sufS"/>
    <property type="match status" value="1"/>
</dbReference>
<evidence type="ECO:0000256" key="5">
    <source>
        <dbReference type="ARBA" id="ARBA00022898"/>
    </source>
</evidence>
<dbReference type="PANTHER" id="PTHR43586:SF8">
    <property type="entry name" value="CYSTEINE DESULFURASE 1, CHLOROPLASTIC"/>
    <property type="match status" value="1"/>
</dbReference>
<organism evidence="8 9">
    <name type="scientific">Vibrio zhanjiangensis</name>
    <dbReference type="NCBI Taxonomy" id="1046128"/>
    <lineage>
        <taxon>Bacteria</taxon>
        <taxon>Pseudomonadati</taxon>
        <taxon>Pseudomonadota</taxon>
        <taxon>Gammaproteobacteria</taxon>
        <taxon>Vibrionales</taxon>
        <taxon>Vibrionaceae</taxon>
        <taxon>Vibrio</taxon>
    </lineage>
</organism>
<evidence type="ECO:0000313" key="8">
    <source>
        <dbReference type="EMBL" id="GLT17196.1"/>
    </source>
</evidence>
<comment type="similarity">
    <text evidence="2">Belongs to the class-V pyridoxal-phosphate-dependent aminotransferase family. Csd subfamily.</text>
</comment>
<gene>
    <name evidence="8" type="ORF">GCM10007938_09730</name>
</gene>
<dbReference type="Gene3D" id="3.40.640.10">
    <property type="entry name" value="Type I PLP-dependent aspartate aminotransferase-like (Major domain)"/>
    <property type="match status" value="1"/>
</dbReference>
<dbReference type="InterPro" id="IPR015424">
    <property type="entry name" value="PyrdxlP-dep_Trfase"/>
</dbReference>
<keyword evidence="9" id="KW-1185">Reference proteome</keyword>
<comment type="catalytic activity">
    <reaction evidence="6">
        <text>(sulfur carrier)-H + L-cysteine = (sulfur carrier)-SH + L-alanine</text>
        <dbReference type="Rhea" id="RHEA:43892"/>
        <dbReference type="Rhea" id="RHEA-COMP:14737"/>
        <dbReference type="Rhea" id="RHEA-COMP:14739"/>
        <dbReference type="ChEBI" id="CHEBI:29917"/>
        <dbReference type="ChEBI" id="CHEBI:35235"/>
        <dbReference type="ChEBI" id="CHEBI:57972"/>
        <dbReference type="ChEBI" id="CHEBI:64428"/>
        <dbReference type="EC" id="2.8.1.7"/>
    </reaction>
</comment>
<evidence type="ECO:0000256" key="2">
    <source>
        <dbReference type="ARBA" id="ARBA00010447"/>
    </source>
</evidence>
<dbReference type="RefSeq" id="WP_284191111.1">
    <property type="nucleotide sequence ID" value="NZ_BSPW01000021.1"/>
</dbReference>
<dbReference type="InterPro" id="IPR000192">
    <property type="entry name" value="Aminotrans_V_dom"/>
</dbReference>
<evidence type="ECO:0000256" key="3">
    <source>
        <dbReference type="ARBA" id="ARBA00012239"/>
    </source>
</evidence>
<dbReference type="SUPFAM" id="SSF53383">
    <property type="entry name" value="PLP-dependent transferases"/>
    <property type="match status" value="1"/>
</dbReference>
<reference evidence="9" key="1">
    <citation type="journal article" date="2019" name="Int. J. Syst. Evol. Microbiol.">
        <title>The Global Catalogue of Microorganisms (GCM) 10K type strain sequencing project: providing services to taxonomists for standard genome sequencing and annotation.</title>
        <authorList>
            <consortium name="The Broad Institute Genomics Platform"/>
            <consortium name="The Broad Institute Genome Sequencing Center for Infectious Disease"/>
            <person name="Wu L."/>
            <person name="Ma J."/>
        </authorList>
    </citation>
    <scope>NUCLEOTIDE SEQUENCE [LARGE SCALE GENOMIC DNA]</scope>
    <source>
        <strain evidence="9">NBRC 108723</strain>
    </source>
</reference>
<dbReference type="NCBIfam" id="TIGR03392">
    <property type="entry name" value="FeS_syn_CsdA"/>
    <property type="match status" value="1"/>
</dbReference>
<evidence type="ECO:0000259" key="7">
    <source>
        <dbReference type="Pfam" id="PF00266"/>
    </source>
</evidence>
<dbReference type="Proteomes" id="UP001157138">
    <property type="component" value="Unassembled WGS sequence"/>
</dbReference>
<dbReference type="PANTHER" id="PTHR43586">
    <property type="entry name" value="CYSTEINE DESULFURASE"/>
    <property type="match status" value="1"/>
</dbReference>
<dbReference type="InterPro" id="IPR015422">
    <property type="entry name" value="PyrdxlP-dep_Trfase_small"/>
</dbReference>
<dbReference type="Gene3D" id="3.90.1150.10">
    <property type="entry name" value="Aspartate Aminotransferase, domain 1"/>
    <property type="match status" value="1"/>
</dbReference>
<dbReference type="EMBL" id="BSPW01000021">
    <property type="protein sequence ID" value="GLT17196.1"/>
    <property type="molecule type" value="Genomic_DNA"/>
</dbReference>
<dbReference type="CDD" id="cd06453">
    <property type="entry name" value="SufS_like"/>
    <property type="match status" value="1"/>
</dbReference>
<feature type="domain" description="Aminotransferase class V" evidence="7">
    <location>
        <begin position="24"/>
        <end position="392"/>
    </location>
</feature>
<protein>
    <recommendedName>
        <fullName evidence="3">cysteine desulfurase</fullName>
        <ecNumber evidence="3">2.8.1.7</ecNumber>
    </recommendedName>
</protein>
<evidence type="ECO:0000313" key="9">
    <source>
        <dbReference type="Proteomes" id="UP001157138"/>
    </source>
</evidence>